<evidence type="ECO:0000313" key="3">
    <source>
        <dbReference type="Proteomes" id="UP000305778"/>
    </source>
</evidence>
<reference evidence="2 3" key="1">
    <citation type="submission" date="2019-04" db="EMBL/GenBank/DDBJ databases">
        <title>Streptomyces oryziradicis sp. nov., a novel actinomycete isolated from rhizosphere soil of rice (Oryza sativa L.).</title>
        <authorList>
            <person name="Li C."/>
        </authorList>
    </citation>
    <scope>NUCLEOTIDE SEQUENCE [LARGE SCALE GENOMIC DNA]</scope>
    <source>
        <strain evidence="2 3">NEAU-C40</strain>
    </source>
</reference>
<dbReference type="AlphaFoldDB" id="A0A4U0RZU4"/>
<dbReference type="EMBL" id="SUMC01000067">
    <property type="protein sequence ID" value="TKA01974.1"/>
    <property type="molecule type" value="Genomic_DNA"/>
</dbReference>
<feature type="transmembrane region" description="Helical" evidence="1">
    <location>
        <begin position="43"/>
        <end position="72"/>
    </location>
</feature>
<gene>
    <name evidence="2" type="ORF">FCI23_39565</name>
</gene>
<protein>
    <submittedName>
        <fullName evidence="2">Uncharacterized protein</fullName>
    </submittedName>
</protein>
<dbReference type="Proteomes" id="UP000305778">
    <property type="component" value="Unassembled WGS sequence"/>
</dbReference>
<sequence length="108" mass="11189">MKCRSDRCGSTNIQLLSAYWQSLPSDSPLKKSLAQPAAAESQFAWAVGVAVVGIAAVASGAVLAGLGVLLAGGLWGAGMWKRTEAAEAARAAWGLQVRCLACTETWQP</sequence>
<keyword evidence="1" id="KW-0812">Transmembrane</keyword>
<keyword evidence="1" id="KW-0472">Membrane</keyword>
<organism evidence="2 3">
    <name type="scientific">Actinacidiphila oryziradicis</name>
    <dbReference type="NCBI Taxonomy" id="2571141"/>
    <lineage>
        <taxon>Bacteria</taxon>
        <taxon>Bacillati</taxon>
        <taxon>Actinomycetota</taxon>
        <taxon>Actinomycetes</taxon>
        <taxon>Kitasatosporales</taxon>
        <taxon>Streptomycetaceae</taxon>
        <taxon>Actinacidiphila</taxon>
    </lineage>
</organism>
<name>A0A4U0RZU4_9ACTN</name>
<accession>A0A4U0RZU4</accession>
<keyword evidence="1" id="KW-1133">Transmembrane helix</keyword>
<dbReference type="RefSeq" id="WP_136728988.1">
    <property type="nucleotide sequence ID" value="NZ_SUMC01000067.1"/>
</dbReference>
<comment type="caution">
    <text evidence="2">The sequence shown here is derived from an EMBL/GenBank/DDBJ whole genome shotgun (WGS) entry which is preliminary data.</text>
</comment>
<evidence type="ECO:0000256" key="1">
    <source>
        <dbReference type="SAM" id="Phobius"/>
    </source>
</evidence>
<proteinExistence type="predicted"/>
<evidence type="ECO:0000313" key="2">
    <source>
        <dbReference type="EMBL" id="TKA01974.1"/>
    </source>
</evidence>
<keyword evidence="3" id="KW-1185">Reference proteome</keyword>